<dbReference type="Proteomes" id="UP000426027">
    <property type="component" value="Chromosome"/>
</dbReference>
<protein>
    <submittedName>
        <fullName evidence="1">Uncharacterized protein</fullName>
    </submittedName>
</protein>
<evidence type="ECO:0000313" key="1">
    <source>
        <dbReference type="EMBL" id="QGW28882.1"/>
    </source>
</evidence>
<dbReference type="KEGG" id="fls:GLV81_12950"/>
<dbReference type="AlphaFoldDB" id="A0A6I6GPL1"/>
<reference evidence="1 2" key="1">
    <citation type="submission" date="2019-11" db="EMBL/GenBank/DDBJ databases">
        <authorList>
            <person name="Im W.T."/>
        </authorList>
    </citation>
    <scope>NUCLEOTIDE SEQUENCE [LARGE SCALE GENOMIC DNA]</scope>
    <source>
        <strain evidence="1 2">SB-02</strain>
    </source>
</reference>
<dbReference type="EMBL" id="CP046566">
    <property type="protein sequence ID" value="QGW28882.1"/>
    <property type="molecule type" value="Genomic_DNA"/>
</dbReference>
<sequence>MTALQLSAFQKANSIKNFVQLLSSALNDIRLIITVKFHTNSVILDFMEDKNAIIEVASIEDRQELQAFLEKNGKKLFVKFKELMDQLYKESELPYQEKIDILLNTKEELEFLKLTFSPDSKYYFIPNVKFYVDNKDSNTAKWISLDRLELTADHRTIVENILGVCYEFCLGLNKLMDLGLYRIRLNTHQFNTYTLNPKEGAILLGEFVLALTSPKNALLKLDGLETNQLYKTLLHLFGIPFHPKKPFSAVRHYILDKKKPGIELERLLESLNSIKGHPRTKKSKKNSENSGIHFPEFRRVGLSALWTFAIQQTQRKCETPKSSSAFQQFKSFFVQSVQNLPMQKGQPRK</sequence>
<evidence type="ECO:0000313" key="2">
    <source>
        <dbReference type="Proteomes" id="UP000426027"/>
    </source>
</evidence>
<organism evidence="1 2">
    <name type="scientific">Phnomibacter ginsenosidimutans</name>
    <dbReference type="NCBI Taxonomy" id="2676868"/>
    <lineage>
        <taxon>Bacteria</taxon>
        <taxon>Pseudomonadati</taxon>
        <taxon>Bacteroidota</taxon>
        <taxon>Chitinophagia</taxon>
        <taxon>Chitinophagales</taxon>
        <taxon>Chitinophagaceae</taxon>
        <taxon>Phnomibacter</taxon>
    </lineage>
</organism>
<gene>
    <name evidence="1" type="ORF">GLV81_12950</name>
</gene>
<accession>A0A6I6GPL1</accession>
<keyword evidence="2" id="KW-1185">Reference proteome</keyword>
<dbReference type="RefSeq" id="WP_157479235.1">
    <property type="nucleotide sequence ID" value="NZ_CP046566.1"/>
</dbReference>
<proteinExistence type="predicted"/>
<name>A0A6I6GPL1_9BACT</name>